<evidence type="ECO:0000256" key="2">
    <source>
        <dbReference type="ARBA" id="ARBA00006972"/>
    </source>
</evidence>
<evidence type="ECO:0000256" key="10">
    <source>
        <dbReference type="ARBA" id="ARBA00023329"/>
    </source>
</evidence>
<evidence type="ECO:0000256" key="3">
    <source>
        <dbReference type="ARBA" id="ARBA00011775"/>
    </source>
</evidence>
<evidence type="ECO:0000313" key="14">
    <source>
        <dbReference type="EMBL" id="OAO13416.1"/>
    </source>
</evidence>
<dbReference type="PANTHER" id="PTHR11043:SF0">
    <property type="entry name" value="COATOMER SUBUNIT ZETA"/>
    <property type="match status" value="1"/>
</dbReference>
<comment type="function">
    <text evidence="11">The coatomer is a cytosolic protein complex that binds to dilysine motifs and reversibly associates with Golgi non-clathrin-coated vesicles, which further mediate biosynthetic protein transport from the ER, via the Golgi up to the trans Golgi network. Coatomer complex is required for budding from Golgi membranes, and is essential for the retrograde Golgi-to-ER transport of dilysine-tagged proteins. The zeta subunit may be involved in regulating the coat assembly and, hence, the rate of biosynthetic protein transport due to its association-dissociation properties with the coatomer complex.</text>
</comment>
<comment type="subcellular location">
    <subcellularLocation>
        <location evidence="12">Cytoplasm</location>
    </subcellularLocation>
    <subcellularLocation>
        <location evidence="1 12">Golgi apparatus membrane</location>
        <topology evidence="1 12">Peripheral membrane protein</topology>
        <orientation evidence="1 12">Cytoplasmic side</orientation>
    </subcellularLocation>
    <subcellularLocation>
        <location evidence="12">Cytoplasmic vesicle</location>
        <location evidence="12">COPI-coated vesicle membrane</location>
        <topology evidence="12">Peripheral membrane protein</topology>
        <orientation evidence="12">Cytoplasmic side</orientation>
    </subcellularLocation>
</comment>
<evidence type="ECO:0000256" key="11">
    <source>
        <dbReference type="ARBA" id="ARBA00045555"/>
    </source>
</evidence>
<accession>A0A196SAQ8</accession>
<dbReference type="OrthoDB" id="10249988at2759"/>
<dbReference type="PANTHER" id="PTHR11043">
    <property type="entry name" value="ZETA-COAT PROTEIN"/>
    <property type="match status" value="1"/>
</dbReference>
<protein>
    <recommendedName>
        <fullName evidence="12">Coatomer subunit zeta</fullName>
    </recommendedName>
</protein>
<keyword evidence="4 12" id="KW-0813">Transport</keyword>
<dbReference type="GO" id="GO:0006886">
    <property type="term" value="P:intracellular protein transport"/>
    <property type="evidence" value="ECO:0007669"/>
    <property type="project" value="TreeGrafter"/>
</dbReference>
<evidence type="ECO:0000256" key="9">
    <source>
        <dbReference type="ARBA" id="ARBA00023136"/>
    </source>
</evidence>
<name>A0A196SAQ8_BLAHN</name>
<evidence type="ECO:0000256" key="8">
    <source>
        <dbReference type="ARBA" id="ARBA00023034"/>
    </source>
</evidence>
<dbReference type="Proteomes" id="UP000078348">
    <property type="component" value="Unassembled WGS sequence"/>
</dbReference>
<dbReference type="GO" id="GO:0006890">
    <property type="term" value="P:retrograde vesicle-mediated transport, Golgi to endoplasmic reticulum"/>
    <property type="evidence" value="ECO:0007669"/>
    <property type="project" value="UniProtKB-UniRule"/>
</dbReference>
<keyword evidence="9 12" id="KW-0472">Membrane</keyword>
<dbReference type="AlphaFoldDB" id="A0A196SAQ8"/>
<dbReference type="EMBL" id="LXWW01000404">
    <property type="protein sequence ID" value="OAO13416.1"/>
    <property type="molecule type" value="Genomic_DNA"/>
</dbReference>
<dbReference type="GO" id="GO:0030126">
    <property type="term" value="C:COPI vesicle coat"/>
    <property type="evidence" value="ECO:0007669"/>
    <property type="project" value="UniProtKB-UniRule"/>
</dbReference>
<evidence type="ECO:0000256" key="12">
    <source>
        <dbReference type="RuleBase" id="RU366053"/>
    </source>
</evidence>
<dbReference type="SUPFAM" id="SSF64356">
    <property type="entry name" value="SNARE-like"/>
    <property type="match status" value="1"/>
</dbReference>
<dbReference type="GO" id="GO:0006891">
    <property type="term" value="P:intra-Golgi vesicle-mediated transport"/>
    <property type="evidence" value="ECO:0007669"/>
    <property type="project" value="TreeGrafter"/>
</dbReference>
<organism evidence="14 15">
    <name type="scientific">Blastocystis sp. subtype 1 (strain ATCC 50177 / NandII)</name>
    <dbReference type="NCBI Taxonomy" id="478820"/>
    <lineage>
        <taxon>Eukaryota</taxon>
        <taxon>Sar</taxon>
        <taxon>Stramenopiles</taxon>
        <taxon>Bigyra</taxon>
        <taxon>Opalozoa</taxon>
        <taxon>Opalinata</taxon>
        <taxon>Blastocystidae</taxon>
        <taxon>Blastocystis</taxon>
    </lineage>
</organism>
<dbReference type="InterPro" id="IPR039652">
    <property type="entry name" value="Coatomer_zeta"/>
</dbReference>
<dbReference type="GO" id="GO:0000139">
    <property type="term" value="C:Golgi membrane"/>
    <property type="evidence" value="ECO:0007669"/>
    <property type="project" value="UniProtKB-SubCell"/>
</dbReference>
<evidence type="ECO:0000256" key="6">
    <source>
        <dbReference type="ARBA" id="ARBA00022892"/>
    </source>
</evidence>
<keyword evidence="10 12" id="KW-0968">Cytoplasmic vesicle</keyword>
<proteinExistence type="inferred from homology"/>
<evidence type="ECO:0000256" key="7">
    <source>
        <dbReference type="ARBA" id="ARBA00022927"/>
    </source>
</evidence>
<keyword evidence="7 12" id="KW-0653">Protein transport</keyword>
<keyword evidence="5 12" id="KW-0963">Cytoplasm</keyword>
<dbReference type="Gene3D" id="3.30.450.60">
    <property type="match status" value="1"/>
</dbReference>
<comment type="caution">
    <text evidence="14">The sequence shown here is derived from an EMBL/GenBank/DDBJ whole genome shotgun (WGS) entry which is preliminary data.</text>
</comment>
<keyword evidence="15" id="KW-1185">Reference proteome</keyword>
<gene>
    <name evidence="14" type="ORF">AV274_4918</name>
</gene>
<feature type="domain" description="AP complex mu/sigma subunit" evidence="13">
    <location>
        <begin position="10"/>
        <end position="151"/>
    </location>
</feature>
<reference evidence="14 15" key="1">
    <citation type="submission" date="2016-05" db="EMBL/GenBank/DDBJ databases">
        <title>Nuclear genome of Blastocystis sp. subtype 1 NandII.</title>
        <authorList>
            <person name="Gentekaki E."/>
            <person name="Curtis B."/>
            <person name="Stairs C."/>
            <person name="Eme L."/>
            <person name="Herman E."/>
            <person name="Klimes V."/>
            <person name="Arias M.C."/>
            <person name="Elias M."/>
            <person name="Hilliou F."/>
            <person name="Klute M."/>
            <person name="Malik S.-B."/>
            <person name="Pightling A."/>
            <person name="Rachubinski R."/>
            <person name="Salas D."/>
            <person name="Schlacht A."/>
            <person name="Suga H."/>
            <person name="Archibald J."/>
            <person name="Ball S.G."/>
            <person name="Clark G."/>
            <person name="Dacks J."/>
            <person name="Van Der Giezen M."/>
            <person name="Tsaousis A."/>
            <person name="Roger A."/>
        </authorList>
    </citation>
    <scope>NUCLEOTIDE SEQUENCE [LARGE SCALE GENOMIC DNA]</scope>
    <source>
        <strain evidence="15">ATCC 50177 / NandII</strain>
    </source>
</reference>
<dbReference type="InterPro" id="IPR011012">
    <property type="entry name" value="Longin-like_dom_sf"/>
</dbReference>
<keyword evidence="6 12" id="KW-0931">ER-Golgi transport</keyword>
<evidence type="ECO:0000256" key="4">
    <source>
        <dbReference type="ARBA" id="ARBA00022448"/>
    </source>
</evidence>
<evidence type="ECO:0000259" key="13">
    <source>
        <dbReference type="Pfam" id="PF01217"/>
    </source>
</evidence>
<comment type="similarity">
    <text evidence="2 12">Belongs to the adaptor complexes small subunit family.</text>
</comment>
<dbReference type="STRING" id="478820.A0A196SAQ8"/>
<keyword evidence="8 12" id="KW-0333">Golgi apparatus</keyword>
<dbReference type="InterPro" id="IPR022775">
    <property type="entry name" value="AP_mu_sigma_su"/>
</dbReference>
<evidence type="ECO:0000256" key="5">
    <source>
        <dbReference type="ARBA" id="ARBA00022490"/>
    </source>
</evidence>
<evidence type="ECO:0000256" key="1">
    <source>
        <dbReference type="ARBA" id="ARBA00004255"/>
    </source>
</evidence>
<evidence type="ECO:0000313" key="15">
    <source>
        <dbReference type="Proteomes" id="UP000078348"/>
    </source>
</evidence>
<sequence length="153" mass="17571">MPYSDSIKVIRGILILDEEGNAITKKYYTNDFPTAEVQQAFEQKIFKKYKPNTTKDDNTTIGILDRYIVVGKAGSDCFVFFYGSENENEMILLTAMDGFFEALKLMLKDKVERNEMLKKMPSLFLLMDELCDTGVLKEIDAGVLLRNVEMRLK</sequence>
<comment type="subunit">
    <text evidence="3 12">Oligomeric complex that consists of at least the alpha, beta, beta', gamma, delta, epsilon and zeta subunits.</text>
</comment>
<dbReference type="Pfam" id="PF01217">
    <property type="entry name" value="Clat_adaptor_s"/>
    <property type="match status" value="1"/>
</dbReference>